<proteinExistence type="predicted"/>
<gene>
    <name evidence="1" type="ORF">SLNSH_02560</name>
</gene>
<evidence type="ECO:0000313" key="2">
    <source>
        <dbReference type="Proteomes" id="UP000239772"/>
    </source>
</evidence>
<evidence type="ECO:0000313" key="1">
    <source>
        <dbReference type="EMBL" id="PSC06699.1"/>
    </source>
</evidence>
<sequence length="145" mass="15872">MIATDLNAFADLVIRTGRVTFGDVQRLHRNVLPDGVSSREEIETLLRIEREVRRYDRSFAAWLVANVVDYAVWGERPTGVLTEEMSDWLAPLLDKSRPVLVRIAKEIAAEAQEVGTSLDEIVAAADACPVPAEAESAASPVELAA</sequence>
<comment type="caution">
    <text evidence="1">The sequence shown here is derived from an EMBL/GenBank/DDBJ whole genome shotgun (WGS) entry which is preliminary data.</text>
</comment>
<keyword evidence="2" id="KW-1185">Reference proteome</keyword>
<protein>
    <submittedName>
        <fullName evidence="1">Uncharacterized protein</fullName>
    </submittedName>
</protein>
<accession>A0A2T1HYY8</accession>
<dbReference type="AlphaFoldDB" id="A0A2T1HYY8"/>
<reference evidence="2" key="1">
    <citation type="submission" date="2018-03" db="EMBL/GenBank/DDBJ databases">
        <authorList>
            <person name="Sun L."/>
            <person name="Liu H."/>
            <person name="Chen W."/>
            <person name="Huang K."/>
            <person name="Liu W."/>
            <person name="Gao X."/>
        </authorList>
    </citation>
    <scope>NUCLEOTIDE SEQUENCE [LARGE SCALE GENOMIC DNA]</scope>
    <source>
        <strain evidence="2">SH9</strain>
    </source>
</reference>
<dbReference type="OrthoDB" id="7996442at2"/>
<organism evidence="1 2">
    <name type="scientific">Alsobacter soli</name>
    <dbReference type="NCBI Taxonomy" id="2109933"/>
    <lineage>
        <taxon>Bacteria</taxon>
        <taxon>Pseudomonadati</taxon>
        <taxon>Pseudomonadota</taxon>
        <taxon>Alphaproteobacteria</taxon>
        <taxon>Hyphomicrobiales</taxon>
        <taxon>Alsobacteraceae</taxon>
        <taxon>Alsobacter</taxon>
    </lineage>
</organism>
<dbReference type="EMBL" id="PVZS01000002">
    <property type="protein sequence ID" value="PSC06699.1"/>
    <property type="molecule type" value="Genomic_DNA"/>
</dbReference>
<dbReference type="RefSeq" id="WP_106335077.1">
    <property type="nucleotide sequence ID" value="NZ_PVZS01000002.1"/>
</dbReference>
<name>A0A2T1HYY8_9HYPH</name>
<dbReference type="Proteomes" id="UP000239772">
    <property type="component" value="Unassembled WGS sequence"/>
</dbReference>